<sequence length="717" mass="72995">MATEANNGGLPAPLHDALRQLSEACCAGDAAAAAALTAADASPDLATVGQGGTGLLVDALCAMRESPDLSMVATLLAAGADVSDATCRDQAALHVAAELLFEEVVPVLLAAGAAVNAADYRGWTPLHGVCSTTVRVRDGDVSRPQPAVVVARALLAAGADPARRDTGGCTPLALAVEHRRSELVELLLAQPTAGVCIVALYAAATTGNVEAMSAMLAHTSPTGCGDVRPRVSHGDRVCAADARPPSPVPAGDACASGGPGRFTLSRTQADDLLNAAASQEDVHVPMLTYLAGLGATGCTGKLTYMRGQHALTLAIRSDGASDKGPSGAGASGARALLGSIRGRAHVRVSSGGYSGTRDATPLRATVQAGNADLVRALRVAGAVVNSSDEDGVAPLHMAVLTGRVAVVEALLTDVSGEASPPGDNHMSVGAGVRAFPPANVYARTHKGATAMLLAVKHDHEAIAHLLLAAGSDPLADNTSGMTPLHVEARRGRRDLVLSMMAVARERAAPSLEALAVRLPNLRRLGLPQVKQTDEGVTMAPGVTPLAAATAAALFPFDPHLQQYRSLTCALDEAVSGGHIDLYEELLSQTLCPCNLRDRGRRGRAAGADEDGMDSDAPDAVDASLALAMDVAVTLGDDPSAQAIRHMVALTQSRRAAQPPSLVDDLATTRQLSELPDSEGNTALHVAAAAGHQRIAPLSRRISIPSSADVLPVVGAGG</sequence>
<name>A0ACC3CJ18_PYRYE</name>
<comment type="caution">
    <text evidence="1">The sequence shown here is derived from an EMBL/GenBank/DDBJ whole genome shotgun (WGS) entry which is preliminary data.</text>
</comment>
<reference evidence="1" key="1">
    <citation type="submission" date="2019-11" db="EMBL/GenBank/DDBJ databases">
        <title>Nori genome reveals adaptations in red seaweeds to the harsh intertidal environment.</title>
        <authorList>
            <person name="Wang D."/>
            <person name="Mao Y."/>
        </authorList>
    </citation>
    <scope>NUCLEOTIDE SEQUENCE</scope>
    <source>
        <tissue evidence="1">Gametophyte</tissue>
    </source>
</reference>
<keyword evidence="2" id="KW-1185">Reference proteome</keyword>
<accession>A0ACC3CJ18</accession>
<proteinExistence type="predicted"/>
<evidence type="ECO:0000313" key="1">
    <source>
        <dbReference type="EMBL" id="KAK1869936.1"/>
    </source>
</evidence>
<dbReference type="EMBL" id="CM020620">
    <property type="protein sequence ID" value="KAK1869936.1"/>
    <property type="molecule type" value="Genomic_DNA"/>
</dbReference>
<dbReference type="Proteomes" id="UP000798662">
    <property type="component" value="Chromosome 3"/>
</dbReference>
<gene>
    <name evidence="1" type="ORF">I4F81_012401</name>
</gene>
<evidence type="ECO:0000313" key="2">
    <source>
        <dbReference type="Proteomes" id="UP000798662"/>
    </source>
</evidence>
<organism evidence="1 2">
    <name type="scientific">Pyropia yezoensis</name>
    <name type="common">Susabi-nori</name>
    <name type="synonym">Porphyra yezoensis</name>
    <dbReference type="NCBI Taxonomy" id="2788"/>
    <lineage>
        <taxon>Eukaryota</taxon>
        <taxon>Rhodophyta</taxon>
        <taxon>Bangiophyceae</taxon>
        <taxon>Bangiales</taxon>
        <taxon>Bangiaceae</taxon>
        <taxon>Pyropia</taxon>
    </lineage>
</organism>
<protein>
    <submittedName>
        <fullName evidence="1">Uncharacterized protein</fullName>
    </submittedName>
</protein>